<protein>
    <submittedName>
        <fullName evidence="1">Uncharacterized protein</fullName>
    </submittedName>
</protein>
<accession>A0ABW2EJD3</accession>
<proteinExistence type="predicted"/>
<dbReference type="RefSeq" id="WP_204708829.1">
    <property type="nucleotide sequence ID" value="NZ_JBHSZV010000011.1"/>
</dbReference>
<dbReference type="Proteomes" id="UP001596410">
    <property type="component" value="Unassembled WGS sequence"/>
</dbReference>
<evidence type="ECO:0000313" key="2">
    <source>
        <dbReference type="Proteomes" id="UP001596410"/>
    </source>
</evidence>
<comment type="caution">
    <text evidence="1">The sequence shown here is derived from an EMBL/GenBank/DDBJ whole genome shotgun (WGS) entry which is preliminary data.</text>
</comment>
<sequence length="147" mass="16737">MKWWIFLIAILLIISIGANVYQYQSHQDDLKEVKSTDLTAMRGMVTELAMRIGDQDASESEIKAIAVSLNRMTMDLSESSSIYPGRTADYDFYQKTSRTLLTFVSNQSITDMPIQTRDAVFQTIMIGNGSRDAEFIERQLSEFSESR</sequence>
<evidence type="ECO:0000313" key="1">
    <source>
        <dbReference type="EMBL" id="MFC7061081.1"/>
    </source>
</evidence>
<keyword evidence="2" id="KW-1185">Reference proteome</keyword>
<dbReference type="EMBL" id="JBHSZV010000011">
    <property type="protein sequence ID" value="MFC7061081.1"/>
    <property type="molecule type" value="Genomic_DNA"/>
</dbReference>
<reference evidence="2" key="1">
    <citation type="journal article" date="2019" name="Int. J. Syst. Evol. Microbiol.">
        <title>The Global Catalogue of Microorganisms (GCM) 10K type strain sequencing project: providing services to taxonomists for standard genome sequencing and annotation.</title>
        <authorList>
            <consortium name="The Broad Institute Genomics Platform"/>
            <consortium name="The Broad Institute Genome Sequencing Center for Infectious Disease"/>
            <person name="Wu L."/>
            <person name="Ma J."/>
        </authorList>
    </citation>
    <scope>NUCLEOTIDE SEQUENCE [LARGE SCALE GENOMIC DNA]</scope>
    <source>
        <strain evidence="2">CGMCC 4.1621</strain>
    </source>
</reference>
<organism evidence="1 2">
    <name type="scientific">Halobacillus seohaensis</name>
    <dbReference type="NCBI Taxonomy" id="447421"/>
    <lineage>
        <taxon>Bacteria</taxon>
        <taxon>Bacillati</taxon>
        <taxon>Bacillota</taxon>
        <taxon>Bacilli</taxon>
        <taxon>Bacillales</taxon>
        <taxon>Bacillaceae</taxon>
        <taxon>Halobacillus</taxon>
    </lineage>
</organism>
<name>A0ABW2EJD3_9BACI</name>
<gene>
    <name evidence="1" type="ORF">ACFQIC_04280</name>
</gene>